<evidence type="ECO:0000256" key="1">
    <source>
        <dbReference type="SAM" id="MobiDB-lite"/>
    </source>
</evidence>
<accession>A0A835XI88</accession>
<sequence length="367" mass="41786">MFVSSEVQTTQADRDEVATESECIFYKNVIHPRVMTKAEELDKRMRYTLKFANIGHKKMKRMTFLPTRQKGNKNKNVLHVATISATAALNAYEIDTKLVYLRSRNVLDKIREIHPNVTIASQRFKNSVSIKFHNNKNNDDQNNNNSRFRNTIDVKLFHNAMLHITGPVEGNQIVDVLVYVCKILSVIGGTPEGSVKALNFEVQMINTNFWIGSRINKSALHNACREAGLCSWNPGQGKHPALQIRILCENRYTYVNDTLAIFVFSTGVVIITGVKCPDELRMAFMNITKIINANWQKVAIQDDYTLMDSDTDIKADDLLLLFDDPDKDKDKDNDKDVDSDGDSDEEEEEDRSKRSLRRAKKARIAPA</sequence>
<dbReference type="InterPro" id="IPR012295">
    <property type="entry name" value="TBP_dom_sf"/>
</dbReference>
<feature type="compositionally biased region" description="Basic residues" evidence="1">
    <location>
        <begin position="354"/>
        <end position="367"/>
    </location>
</feature>
<feature type="region of interest" description="Disordered" evidence="1">
    <location>
        <begin position="323"/>
        <end position="367"/>
    </location>
</feature>
<reference evidence="2" key="1">
    <citation type="journal article" date="2020" name="bioRxiv">
        <title>Comparative genomics of Chlamydomonas.</title>
        <authorList>
            <person name="Craig R.J."/>
            <person name="Hasan A.R."/>
            <person name="Ness R.W."/>
            <person name="Keightley P.D."/>
        </authorList>
    </citation>
    <scope>NUCLEOTIDE SEQUENCE</scope>
    <source>
        <strain evidence="2">CCAP 11/70</strain>
    </source>
</reference>
<feature type="compositionally biased region" description="Acidic residues" evidence="1">
    <location>
        <begin position="339"/>
        <end position="349"/>
    </location>
</feature>
<feature type="compositionally biased region" description="Basic and acidic residues" evidence="1">
    <location>
        <begin position="324"/>
        <end position="338"/>
    </location>
</feature>
<dbReference type="SUPFAM" id="SSF55945">
    <property type="entry name" value="TATA-box binding protein-like"/>
    <property type="match status" value="1"/>
</dbReference>
<organism evidence="2 3">
    <name type="scientific">Edaphochlamys debaryana</name>
    <dbReference type="NCBI Taxonomy" id="47281"/>
    <lineage>
        <taxon>Eukaryota</taxon>
        <taxon>Viridiplantae</taxon>
        <taxon>Chlorophyta</taxon>
        <taxon>core chlorophytes</taxon>
        <taxon>Chlorophyceae</taxon>
        <taxon>CS clade</taxon>
        <taxon>Chlamydomonadales</taxon>
        <taxon>Chlamydomonadales incertae sedis</taxon>
        <taxon>Edaphochlamys</taxon>
    </lineage>
</organism>
<evidence type="ECO:0000313" key="3">
    <source>
        <dbReference type="Proteomes" id="UP000612055"/>
    </source>
</evidence>
<evidence type="ECO:0000313" key="2">
    <source>
        <dbReference type="EMBL" id="KAG2483899.1"/>
    </source>
</evidence>
<protein>
    <submittedName>
        <fullName evidence="2">Uncharacterized protein</fullName>
    </submittedName>
</protein>
<dbReference type="AlphaFoldDB" id="A0A835XI88"/>
<keyword evidence="3" id="KW-1185">Reference proteome</keyword>
<proteinExistence type="predicted"/>
<dbReference type="Gene3D" id="3.30.310.10">
    <property type="entry name" value="TATA-Binding Protein"/>
    <property type="match status" value="1"/>
</dbReference>
<gene>
    <name evidence="2" type="ORF">HYH03_017293</name>
</gene>
<name>A0A835XI88_9CHLO</name>
<comment type="caution">
    <text evidence="2">The sequence shown here is derived from an EMBL/GenBank/DDBJ whole genome shotgun (WGS) entry which is preliminary data.</text>
</comment>
<dbReference type="EMBL" id="JAEHOE010000163">
    <property type="protein sequence ID" value="KAG2483899.1"/>
    <property type="molecule type" value="Genomic_DNA"/>
</dbReference>
<dbReference type="Proteomes" id="UP000612055">
    <property type="component" value="Unassembled WGS sequence"/>
</dbReference>